<gene>
    <name evidence="12" type="primary">lexA</name>
    <name evidence="16" type="ORF">GEMMAAP_09335</name>
</gene>
<organism evidence="16 17">
    <name type="scientific">Gemmatimonas phototrophica</name>
    <dbReference type="NCBI Taxonomy" id="1379270"/>
    <lineage>
        <taxon>Bacteria</taxon>
        <taxon>Pseudomonadati</taxon>
        <taxon>Gemmatimonadota</taxon>
        <taxon>Gemmatimonadia</taxon>
        <taxon>Gemmatimonadales</taxon>
        <taxon>Gemmatimonadaceae</taxon>
        <taxon>Gemmatimonas</taxon>
    </lineage>
</organism>
<feature type="DNA-binding region" description="H-T-H motif" evidence="12">
    <location>
        <begin position="27"/>
        <end position="47"/>
    </location>
</feature>
<dbReference type="InterPro" id="IPR036286">
    <property type="entry name" value="LexA/Signal_pep-like_sf"/>
</dbReference>
<dbReference type="PRINTS" id="PR00726">
    <property type="entry name" value="LEXASERPTASE"/>
</dbReference>
<evidence type="ECO:0000256" key="13">
    <source>
        <dbReference type="RuleBase" id="RU003991"/>
    </source>
</evidence>
<keyword evidence="11 12" id="KW-0742">SOS response</keyword>
<keyword evidence="6 12" id="KW-0068">Autocatalytic cleavage</keyword>
<dbReference type="GO" id="GO:0006260">
    <property type="term" value="P:DNA replication"/>
    <property type="evidence" value="ECO:0007669"/>
    <property type="project" value="UniProtKB-UniRule"/>
</dbReference>
<dbReference type="Proteomes" id="UP000076404">
    <property type="component" value="Chromosome"/>
</dbReference>
<dbReference type="Gene3D" id="1.10.10.10">
    <property type="entry name" value="Winged helix-like DNA-binding domain superfamily/Winged helix DNA-binding domain"/>
    <property type="match status" value="1"/>
</dbReference>
<evidence type="ECO:0000256" key="2">
    <source>
        <dbReference type="ARBA" id="ARBA00022491"/>
    </source>
</evidence>
<dbReference type="GO" id="GO:0003677">
    <property type="term" value="F:DNA binding"/>
    <property type="evidence" value="ECO:0007669"/>
    <property type="project" value="UniProtKB-UniRule"/>
</dbReference>
<dbReference type="HAMAP" id="MF_00015">
    <property type="entry name" value="LexA"/>
    <property type="match status" value="1"/>
</dbReference>
<comment type="subunit">
    <text evidence="12">Homodimer.</text>
</comment>
<evidence type="ECO:0000256" key="7">
    <source>
        <dbReference type="ARBA" id="ARBA00023015"/>
    </source>
</evidence>
<dbReference type="RefSeq" id="WP_026850754.1">
    <property type="nucleotide sequence ID" value="NZ_CP011454.1"/>
</dbReference>
<evidence type="ECO:0000256" key="3">
    <source>
        <dbReference type="ARBA" id="ARBA00022705"/>
    </source>
</evidence>
<evidence type="ECO:0000256" key="5">
    <source>
        <dbReference type="ARBA" id="ARBA00022801"/>
    </source>
</evidence>
<feature type="active site" description="For autocatalytic cleavage activity" evidence="12">
    <location>
        <position position="160"/>
    </location>
</feature>
<evidence type="ECO:0000256" key="8">
    <source>
        <dbReference type="ARBA" id="ARBA00023125"/>
    </source>
</evidence>
<dbReference type="GO" id="GO:0009432">
    <property type="term" value="P:SOS response"/>
    <property type="evidence" value="ECO:0007669"/>
    <property type="project" value="UniProtKB-UniRule"/>
</dbReference>
<comment type="catalytic activity">
    <reaction evidence="12">
        <text>Hydrolysis of Ala-|-Gly bond in repressor LexA.</text>
        <dbReference type="EC" id="3.4.21.88"/>
    </reaction>
</comment>
<dbReference type="KEGG" id="gph:GEMMAAP_09335"/>
<reference evidence="16 17" key="2">
    <citation type="journal article" date="2016" name="Environ. Microbiol. Rep.">
        <title>Metagenomic evidence for the presence of phototrophic Gemmatimonadetes bacteria in diverse environments.</title>
        <authorList>
            <person name="Zeng Y."/>
            <person name="Baumbach J."/>
            <person name="Barbosa E.G."/>
            <person name="Azevedo V."/>
            <person name="Zhang C."/>
            <person name="Koblizek M."/>
        </authorList>
    </citation>
    <scope>NUCLEOTIDE SEQUENCE [LARGE SCALE GENOMIC DNA]</scope>
    <source>
        <strain evidence="16 17">AP64</strain>
    </source>
</reference>
<dbReference type="InterPro" id="IPR006197">
    <property type="entry name" value="Peptidase_S24_LexA"/>
</dbReference>
<dbReference type="InterPro" id="IPR050077">
    <property type="entry name" value="LexA_repressor"/>
</dbReference>
<dbReference type="EC" id="3.4.21.88" evidence="12"/>
<keyword evidence="9 12" id="KW-0804">Transcription</keyword>
<dbReference type="FunFam" id="2.10.109.10:FF:000001">
    <property type="entry name" value="LexA repressor"/>
    <property type="match status" value="1"/>
</dbReference>
<accession>A0A143BIV3</accession>
<evidence type="ECO:0000256" key="11">
    <source>
        <dbReference type="ARBA" id="ARBA00023236"/>
    </source>
</evidence>
<reference evidence="16 17" key="1">
    <citation type="journal article" date="2014" name="Proc. Natl. Acad. Sci. U.S.A.">
        <title>Functional type 2 photosynthetic reaction centers found in the rare bacterial phylum Gemmatimonadetes.</title>
        <authorList>
            <person name="Zeng Y."/>
            <person name="Feng F."/>
            <person name="Medova H."/>
            <person name="Dean J."/>
            <person name="Koblizek M."/>
        </authorList>
    </citation>
    <scope>NUCLEOTIDE SEQUENCE [LARGE SCALE GENOMIC DNA]</scope>
    <source>
        <strain evidence="16 17">AP64</strain>
    </source>
</reference>
<feature type="domain" description="LexA repressor DNA-binding" evidence="15">
    <location>
        <begin position="2"/>
        <end position="64"/>
    </location>
</feature>
<dbReference type="NCBIfam" id="TIGR00498">
    <property type="entry name" value="lexA"/>
    <property type="match status" value="1"/>
</dbReference>
<dbReference type="eggNOG" id="COG1974">
    <property type="taxonomic scope" value="Bacteria"/>
</dbReference>
<keyword evidence="17" id="KW-1185">Reference proteome</keyword>
<keyword evidence="7 12" id="KW-0805">Transcription regulation</keyword>
<evidence type="ECO:0000256" key="4">
    <source>
        <dbReference type="ARBA" id="ARBA00022763"/>
    </source>
</evidence>
<evidence type="ECO:0000256" key="9">
    <source>
        <dbReference type="ARBA" id="ARBA00023163"/>
    </source>
</evidence>
<dbReference type="PANTHER" id="PTHR33516">
    <property type="entry name" value="LEXA REPRESSOR"/>
    <property type="match status" value="1"/>
</dbReference>
<keyword evidence="2 12" id="KW-0678">Repressor</keyword>
<feature type="domain" description="Peptidase S24/S26A/S26B/S26C" evidence="14">
    <location>
        <begin position="80"/>
        <end position="196"/>
    </location>
</feature>
<dbReference type="OrthoDB" id="9802364at2"/>
<dbReference type="GO" id="GO:0006281">
    <property type="term" value="P:DNA repair"/>
    <property type="evidence" value="ECO:0007669"/>
    <property type="project" value="UniProtKB-UniRule"/>
</dbReference>
<proteinExistence type="inferred from homology"/>
<dbReference type="Pfam" id="PF00717">
    <property type="entry name" value="Peptidase_S24"/>
    <property type="match status" value="1"/>
</dbReference>
<dbReference type="STRING" id="1379270.GEMMAAP_09335"/>
<dbReference type="Pfam" id="PF01726">
    <property type="entry name" value="LexA_DNA_bind"/>
    <property type="match status" value="1"/>
</dbReference>
<dbReference type="AlphaFoldDB" id="A0A143BIV3"/>
<dbReference type="PANTHER" id="PTHR33516:SF2">
    <property type="entry name" value="LEXA REPRESSOR-RELATED"/>
    <property type="match status" value="1"/>
</dbReference>
<evidence type="ECO:0000256" key="6">
    <source>
        <dbReference type="ARBA" id="ARBA00022813"/>
    </source>
</evidence>
<keyword evidence="4 12" id="KW-0227">DNA damage</keyword>
<dbReference type="GO" id="GO:0045892">
    <property type="term" value="P:negative regulation of DNA-templated transcription"/>
    <property type="evidence" value="ECO:0007669"/>
    <property type="project" value="UniProtKB-UniRule"/>
</dbReference>
<dbReference type="SUPFAM" id="SSF46785">
    <property type="entry name" value="Winged helix' DNA-binding domain"/>
    <property type="match status" value="1"/>
</dbReference>
<dbReference type="CDD" id="cd06529">
    <property type="entry name" value="S24_LexA-like"/>
    <property type="match status" value="1"/>
</dbReference>
<keyword evidence="10 12" id="KW-0234">DNA repair</keyword>
<dbReference type="InterPro" id="IPR006199">
    <property type="entry name" value="LexA_DNA-bd_dom"/>
</dbReference>
<evidence type="ECO:0000256" key="10">
    <source>
        <dbReference type="ARBA" id="ARBA00023204"/>
    </source>
</evidence>
<dbReference type="InterPro" id="IPR039418">
    <property type="entry name" value="LexA-like"/>
</dbReference>
<name>A0A143BIV3_9BACT</name>
<feature type="active site" description="For autocatalytic cleavage activity" evidence="12">
    <location>
        <position position="122"/>
    </location>
</feature>
<feature type="site" description="Cleavage; by autolysis" evidence="12">
    <location>
        <begin position="87"/>
        <end position="88"/>
    </location>
</feature>
<protein>
    <recommendedName>
        <fullName evidence="12">LexA repressor</fullName>
        <ecNumber evidence="12">3.4.21.88</ecNumber>
    </recommendedName>
</protein>
<keyword evidence="5 12" id="KW-0378">Hydrolase</keyword>
<evidence type="ECO:0000259" key="15">
    <source>
        <dbReference type="Pfam" id="PF01726"/>
    </source>
</evidence>
<sequence>MPLTKRQREILSYLSEYNEANGYAPSFEEIASQFNYNSLATVHEHLTNLERKGYIKRSYNESRAIEILPSEIYQRSVELPLLGSVAAGAPLEAMHTGETMAVPDGFLRKSGSHYVLRVKGDSMIEEQIRDGDYVVINDKQAADNGEMVIALLDGSGATVKRYYRERDGRIRLQPANETMQPMFVHEDSVRIQGIVVGVLRRY</sequence>
<comment type="similarity">
    <text evidence="1 12 13">Belongs to the peptidase S24 family.</text>
</comment>
<evidence type="ECO:0000256" key="12">
    <source>
        <dbReference type="HAMAP-Rule" id="MF_00015"/>
    </source>
</evidence>
<dbReference type="InterPro" id="IPR036388">
    <property type="entry name" value="WH-like_DNA-bd_sf"/>
</dbReference>
<dbReference type="GO" id="GO:0004252">
    <property type="term" value="F:serine-type endopeptidase activity"/>
    <property type="evidence" value="ECO:0007669"/>
    <property type="project" value="UniProtKB-UniRule"/>
</dbReference>
<evidence type="ECO:0000256" key="1">
    <source>
        <dbReference type="ARBA" id="ARBA00007484"/>
    </source>
</evidence>
<dbReference type="InterPro" id="IPR006200">
    <property type="entry name" value="LexA"/>
</dbReference>
<evidence type="ECO:0000313" key="16">
    <source>
        <dbReference type="EMBL" id="AMW04976.1"/>
    </source>
</evidence>
<dbReference type="InterPro" id="IPR036390">
    <property type="entry name" value="WH_DNA-bd_sf"/>
</dbReference>
<dbReference type="GO" id="GO:0006508">
    <property type="term" value="P:proteolysis"/>
    <property type="evidence" value="ECO:0007669"/>
    <property type="project" value="InterPro"/>
</dbReference>
<dbReference type="InterPro" id="IPR015927">
    <property type="entry name" value="Peptidase_S24_S26A/B/C"/>
</dbReference>
<evidence type="ECO:0000313" key="17">
    <source>
        <dbReference type="Proteomes" id="UP000076404"/>
    </source>
</evidence>
<dbReference type="EMBL" id="CP011454">
    <property type="protein sequence ID" value="AMW04976.1"/>
    <property type="molecule type" value="Genomic_DNA"/>
</dbReference>
<dbReference type="Gene3D" id="2.10.109.10">
    <property type="entry name" value="Umud Fragment, subunit A"/>
    <property type="match status" value="1"/>
</dbReference>
<keyword evidence="3 12" id="KW-0235">DNA replication</keyword>
<evidence type="ECO:0000259" key="14">
    <source>
        <dbReference type="Pfam" id="PF00717"/>
    </source>
</evidence>
<comment type="function">
    <text evidence="12">Represses a number of genes involved in the response to DNA damage (SOS response), including recA and lexA. In the presence of single-stranded DNA, RecA interacts with LexA causing an autocatalytic cleavage which disrupts the DNA-binding part of LexA, leading to derepression of the SOS regulon and eventually DNA repair.</text>
</comment>
<dbReference type="SUPFAM" id="SSF51306">
    <property type="entry name" value="LexA/Signal peptidase"/>
    <property type="match status" value="1"/>
</dbReference>
<keyword evidence="8 12" id="KW-0238">DNA-binding</keyword>